<protein>
    <submittedName>
        <fullName evidence="1">Uncharacterized protein</fullName>
    </submittedName>
</protein>
<sequence length="155" mass="16814">MLALWSAVVCTAYASSSLRQLGFCTSRNFDPPFLSKQIHISLHRSSLSSSFSSCEGRAARADRFCGWIKPKRPGGWLSRLGFVNRATTQTDADSSSPVAKGPEFAQFGAGCFWGVELAFQRVPGGTKTEVGYSQERIHNPTYGDVCNGDTGHSEV</sequence>
<evidence type="ECO:0000313" key="1">
    <source>
        <dbReference type="EMBL" id="KAJ7525614.1"/>
    </source>
</evidence>
<keyword evidence="2" id="KW-1185">Reference proteome</keyword>
<accession>A0ACC2B7C3</accession>
<organism evidence="1 2">
    <name type="scientific">Diphasiastrum complanatum</name>
    <name type="common">Issler's clubmoss</name>
    <name type="synonym">Lycopodium complanatum</name>
    <dbReference type="NCBI Taxonomy" id="34168"/>
    <lineage>
        <taxon>Eukaryota</taxon>
        <taxon>Viridiplantae</taxon>
        <taxon>Streptophyta</taxon>
        <taxon>Embryophyta</taxon>
        <taxon>Tracheophyta</taxon>
        <taxon>Lycopodiopsida</taxon>
        <taxon>Lycopodiales</taxon>
        <taxon>Lycopodiaceae</taxon>
        <taxon>Lycopodioideae</taxon>
        <taxon>Diphasiastrum</taxon>
    </lineage>
</organism>
<reference evidence="2" key="1">
    <citation type="journal article" date="2024" name="Proc. Natl. Acad. Sci. U.S.A.">
        <title>Extraordinary preservation of gene collinearity over three hundred million years revealed in homosporous lycophytes.</title>
        <authorList>
            <person name="Li C."/>
            <person name="Wickell D."/>
            <person name="Kuo L.Y."/>
            <person name="Chen X."/>
            <person name="Nie B."/>
            <person name="Liao X."/>
            <person name="Peng D."/>
            <person name="Ji J."/>
            <person name="Jenkins J."/>
            <person name="Williams M."/>
            <person name="Shu S."/>
            <person name="Plott C."/>
            <person name="Barry K."/>
            <person name="Rajasekar S."/>
            <person name="Grimwood J."/>
            <person name="Han X."/>
            <person name="Sun S."/>
            <person name="Hou Z."/>
            <person name="He W."/>
            <person name="Dai G."/>
            <person name="Sun C."/>
            <person name="Schmutz J."/>
            <person name="Leebens-Mack J.H."/>
            <person name="Li F.W."/>
            <person name="Wang L."/>
        </authorList>
    </citation>
    <scope>NUCLEOTIDE SEQUENCE [LARGE SCALE GENOMIC DNA]</scope>
    <source>
        <strain evidence="2">cv. PW_Plant_1</strain>
    </source>
</reference>
<evidence type="ECO:0000313" key="2">
    <source>
        <dbReference type="Proteomes" id="UP001162992"/>
    </source>
</evidence>
<proteinExistence type="predicted"/>
<name>A0ACC2B7C3_DIPCM</name>
<comment type="caution">
    <text evidence="1">The sequence shown here is derived from an EMBL/GenBank/DDBJ whole genome shotgun (WGS) entry which is preliminary data.</text>
</comment>
<dbReference type="EMBL" id="CM055108">
    <property type="protein sequence ID" value="KAJ7525614.1"/>
    <property type="molecule type" value="Genomic_DNA"/>
</dbReference>
<gene>
    <name evidence="1" type="ORF">O6H91_17G058800</name>
</gene>
<dbReference type="Proteomes" id="UP001162992">
    <property type="component" value="Chromosome 17"/>
</dbReference>